<proteinExistence type="predicted"/>
<sequence>MRLIQIDYSQDSLFGKKVCNENAAFFRKHKESYKRMIVEQGRHFWIYFSVSFKAYCLNNGILEISGISSDMTFTNMIEEVLEVTDQMLTNGHVKDGLKLCEDLITLFQYRSFIDEIQSQTIMTNPFYMRDSEDTFRRLFGKPMEDKTLHLIKVVKTLQFLLHLGGCLFEMLRLWLQAEECKQDVTLYWKPPPEKPFHLFGDNSPTLVKACTVINKYEKSILDKTMYALQEDSKEGRNLVNVKIEHNSEDSGDDDPVKQRYKSKKLSIVIENEDTKEVKKKVKLKYPRWNTTSYSRHPNECPGCHDHLECIRKQVIGQGFVLPQVFEVHYEPNFHVKIRHCSHCNERMHECESPLHHNTGETVQRPMIPVAKRKDKGVTRTAQKQMAKKERRIQRKKHVGKESLDKLEAEGLQKFVDECRKVPGFIEELERTQPKKIVGVSLPKRRVKPPMPNPKAGACRIRILDPGGNEADVEQNRKIEKEMKKKIEMSGAGEYKECYFEPEKESEDGDIESKDEENKQWGEELRRAGDKEKENKGEDSENATTNVGNDETPKEEEQPPVKEVVQKEQVPGKEKEQNEQQPDKKMKQKEQVSGPEMKQKEHISGTEMKQKEHIPDTEMEPKKQVPGTEVKQDNQVPDTKMTQKEHVPGTEMKQKVQVPGPKQKEQVPAITNQPAEAGCCTAQDERKSVDRLKDHPAEASKETTKSVDIGMSDEFTEMKINNLRQCALCGKHEDKPKTYKKCQQCRQQKIKPGKYYCSRDCQVQDWKRRHCQEHLERDREAERMQCKGDNNGELAMDQRRDVNKAALLNDVE</sequence>
<evidence type="ECO:0000259" key="2">
    <source>
        <dbReference type="Pfam" id="PF26431"/>
    </source>
</evidence>
<dbReference type="RefSeq" id="XP_030828168.1">
    <property type="nucleotide sequence ID" value="XM_030972308.1"/>
</dbReference>
<feature type="compositionally biased region" description="Acidic residues" evidence="1">
    <location>
        <begin position="503"/>
        <end position="514"/>
    </location>
</feature>
<evidence type="ECO:0000313" key="4">
    <source>
        <dbReference type="Proteomes" id="UP000007110"/>
    </source>
</evidence>
<feature type="compositionally biased region" description="Basic and acidic residues" evidence="1">
    <location>
        <begin position="515"/>
        <end position="538"/>
    </location>
</feature>
<dbReference type="GeneID" id="115919183"/>
<feature type="region of interest" description="Disordered" evidence="1">
    <location>
        <begin position="355"/>
        <end position="395"/>
    </location>
</feature>
<dbReference type="Proteomes" id="UP000007110">
    <property type="component" value="Unassembled WGS sequence"/>
</dbReference>
<feature type="compositionally biased region" description="Basic and acidic residues" evidence="1">
    <location>
        <begin position="596"/>
        <end position="622"/>
    </location>
</feature>
<dbReference type="EnsemblMetazoa" id="XM_030972308">
    <property type="protein sequence ID" value="XP_030828168"/>
    <property type="gene ID" value="LOC115919183"/>
</dbReference>
<feature type="compositionally biased region" description="Basic and acidic residues" evidence="1">
    <location>
        <begin position="682"/>
        <end position="704"/>
    </location>
</feature>
<dbReference type="OrthoDB" id="432970at2759"/>
<dbReference type="InParanoid" id="A0A7M7MXT3"/>
<dbReference type="AlphaFoldDB" id="A0A7M7MXT3"/>
<feature type="region of interest" description="Disordered" evidence="1">
    <location>
        <begin position="786"/>
        <end position="811"/>
    </location>
</feature>
<dbReference type="KEGG" id="spu:115919183"/>
<dbReference type="Gene3D" id="6.10.140.2220">
    <property type="match status" value="1"/>
</dbReference>
<feature type="compositionally biased region" description="Basic and acidic residues" evidence="1">
    <location>
        <begin position="490"/>
        <end position="502"/>
    </location>
</feature>
<feature type="region of interest" description="Disordered" evidence="1">
    <location>
        <begin position="490"/>
        <end position="707"/>
    </location>
</feature>
<feature type="compositionally biased region" description="Basic and acidic residues" evidence="1">
    <location>
        <begin position="640"/>
        <end position="653"/>
    </location>
</feature>
<feature type="compositionally biased region" description="Basic and acidic residues" evidence="1">
    <location>
        <begin position="550"/>
        <end position="589"/>
    </location>
</feature>
<dbReference type="Pfam" id="PF26431">
    <property type="entry name" value="DUF8117"/>
    <property type="match status" value="1"/>
</dbReference>
<evidence type="ECO:0000256" key="1">
    <source>
        <dbReference type="SAM" id="MobiDB-lite"/>
    </source>
</evidence>
<accession>A0A7M7MXT3</accession>
<feature type="domain" description="DUF8117" evidence="2">
    <location>
        <begin position="42"/>
        <end position="156"/>
    </location>
</feature>
<name>A0A7M7MXT3_STRPU</name>
<reference evidence="3" key="2">
    <citation type="submission" date="2021-01" db="UniProtKB">
        <authorList>
            <consortium name="EnsemblMetazoa"/>
        </authorList>
    </citation>
    <scope>IDENTIFICATION</scope>
</reference>
<keyword evidence="4" id="KW-1185">Reference proteome</keyword>
<evidence type="ECO:0000313" key="3">
    <source>
        <dbReference type="EnsemblMetazoa" id="XP_030828168"/>
    </source>
</evidence>
<reference evidence="4" key="1">
    <citation type="submission" date="2015-02" db="EMBL/GenBank/DDBJ databases">
        <title>Genome sequencing for Strongylocentrotus purpuratus.</title>
        <authorList>
            <person name="Murali S."/>
            <person name="Liu Y."/>
            <person name="Vee V."/>
            <person name="English A."/>
            <person name="Wang M."/>
            <person name="Skinner E."/>
            <person name="Han Y."/>
            <person name="Muzny D.M."/>
            <person name="Worley K.C."/>
            <person name="Gibbs R.A."/>
        </authorList>
    </citation>
    <scope>NUCLEOTIDE SEQUENCE</scope>
</reference>
<protein>
    <recommendedName>
        <fullName evidence="2">DUF8117 domain-containing protein</fullName>
    </recommendedName>
</protein>
<dbReference type="InterPro" id="IPR058430">
    <property type="entry name" value="DUF8117"/>
</dbReference>
<organism evidence="3 4">
    <name type="scientific">Strongylocentrotus purpuratus</name>
    <name type="common">Purple sea urchin</name>
    <dbReference type="NCBI Taxonomy" id="7668"/>
    <lineage>
        <taxon>Eukaryota</taxon>
        <taxon>Metazoa</taxon>
        <taxon>Echinodermata</taxon>
        <taxon>Eleutherozoa</taxon>
        <taxon>Echinozoa</taxon>
        <taxon>Echinoidea</taxon>
        <taxon>Euechinoidea</taxon>
        <taxon>Echinacea</taxon>
        <taxon>Camarodonta</taxon>
        <taxon>Echinidea</taxon>
        <taxon>Strongylocentrotidae</taxon>
        <taxon>Strongylocentrotus</taxon>
    </lineage>
</organism>
<dbReference type="OMA" id="FTEMKIN"/>